<evidence type="ECO:0000256" key="2">
    <source>
        <dbReference type="ARBA" id="ARBA00004922"/>
    </source>
</evidence>
<sequence length="855" mass="95598">MAEVTMHHVSEHLRDRHPYADQPFQESYNPKELANLTVLRWQVTRAFGARAIPKYAELLAMEDLPDEDRCRALQDLRELLSSPQFKFTAIMKELMFICADLTQSISAEVRQYSALVVASLVLFEMDTPNELSDEVVLSTAARLLGDDDEDVAAAGCRIFINLTVFNEGCLLLASKNEAVTTLANVLTTKPLSNVSTRIVQLVVEVLANLTRIYEGARTCAHFPILAPVLLLVKKPRLCPAETLMHAAMVITNVASYDQAKREAIQLDAVEHCLKALSKVIQGQVRCDLVEKRDELTRCLVSAVMTLSTAEDAKPRIIEFGIEPLAQCLTHSSTSVRQNAAIVINSACELPRGVTPFTQRLLHSPDLLVDVLGIAAVPALDKNVRSFDDEDTPAAVKALTWIQKKDAYGTANRIVQTLDMLDNLVKALIESEVPAETQQGVADVLRRMGQTDTSYQRRVGRSMIKNSIPDALFGQILGLTMVEFEEQLVFFFRMAPKRSFESHESSNSKKKQRRPSDDACLTANELLNSPHTSAPAPEKTTATLAPGNRDTAAMQELTRVAVLVPFRDNHPAQKRQAHLDEFVPYMTKFLQRHCASKSASFHIFILEQSLDGRKFNRGKLLNAGFDMARDDYDVYIFHDVDLLPGEELGEHYTTVPLLGPMHIARMWGRYSESDNYFGGIVAFTRQQFIKVNGFPNNFWGWGGEDNELYSRVVRKKLSVQTPASGTIQDLEELSLEDKLTVLRTGKWKCTVKRDLLKEHHRTWKKNGLKNLRFEYVDAEAINEYCTKITIKLGPNGHWSDSRSSLEHPIAPDQDLESYLVLTVSATANEVTAEGSPDGAQLNEELQSKTSGPNQCK</sequence>
<feature type="domain" description="Galactosyltransferase C-terminal" evidence="12">
    <location>
        <begin position="661"/>
        <end position="725"/>
    </location>
</feature>
<comment type="pathway">
    <text evidence="2">Protein modification; protein glycosylation.</text>
</comment>
<dbReference type="InterPro" id="IPR016024">
    <property type="entry name" value="ARM-type_fold"/>
</dbReference>
<dbReference type="AlphaFoldDB" id="A0AAD9G656"/>
<comment type="subcellular location">
    <subcellularLocation>
        <location evidence="1">Membrane</location>
        <topology evidence="1">Single-pass type II membrane protein</topology>
    </subcellularLocation>
</comment>
<organism evidence="14 15">
    <name type="scientific">Phytophthora citrophthora</name>
    <dbReference type="NCBI Taxonomy" id="4793"/>
    <lineage>
        <taxon>Eukaryota</taxon>
        <taxon>Sar</taxon>
        <taxon>Stramenopiles</taxon>
        <taxon>Oomycota</taxon>
        <taxon>Peronosporomycetes</taxon>
        <taxon>Peronosporales</taxon>
        <taxon>Peronosporaceae</taxon>
        <taxon>Phytophthora</taxon>
    </lineage>
</organism>
<keyword evidence="5" id="KW-0808">Transferase</keyword>
<dbReference type="InterPro" id="IPR027995">
    <property type="entry name" value="Galactosyl_T_N"/>
</dbReference>
<evidence type="ECO:0000313" key="15">
    <source>
        <dbReference type="Proteomes" id="UP001259832"/>
    </source>
</evidence>
<dbReference type="Pfam" id="PF02709">
    <property type="entry name" value="Glyco_transf_7C"/>
    <property type="match status" value="1"/>
</dbReference>
<dbReference type="EMBL" id="JASMQC010000029">
    <property type="protein sequence ID" value="KAK1932561.1"/>
    <property type="molecule type" value="Genomic_DNA"/>
</dbReference>
<dbReference type="InterPro" id="IPR029044">
    <property type="entry name" value="Nucleotide-diphossugar_trans"/>
</dbReference>
<evidence type="ECO:0000259" key="12">
    <source>
        <dbReference type="Pfam" id="PF02709"/>
    </source>
</evidence>
<keyword evidence="10" id="KW-0325">Glycoprotein</keyword>
<dbReference type="InterPro" id="IPR027791">
    <property type="entry name" value="Galactosyl_T_C"/>
</dbReference>
<dbReference type="PANTHER" id="PTHR19300">
    <property type="entry name" value="BETA-1,4-GALACTOSYLTRANSFERASE"/>
    <property type="match status" value="1"/>
</dbReference>
<dbReference type="InterPro" id="IPR011989">
    <property type="entry name" value="ARM-like"/>
</dbReference>
<evidence type="ECO:0000256" key="5">
    <source>
        <dbReference type="ARBA" id="ARBA00022679"/>
    </source>
</evidence>
<dbReference type="GO" id="GO:0016020">
    <property type="term" value="C:membrane"/>
    <property type="evidence" value="ECO:0007669"/>
    <property type="project" value="UniProtKB-SubCell"/>
</dbReference>
<dbReference type="PANTHER" id="PTHR19300:SF57">
    <property type="entry name" value="BETA-1,4-N-ACETYLGALACTOSAMINYLTRANSFERASE"/>
    <property type="match status" value="1"/>
</dbReference>
<dbReference type="Pfam" id="PF13733">
    <property type="entry name" value="Glyco_transf_7N"/>
    <property type="match status" value="1"/>
</dbReference>
<evidence type="ECO:0000256" key="11">
    <source>
        <dbReference type="SAM" id="MobiDB-lite"/>
    </source>
</evidence>
<evidence type="ECO:0000256" key="3">
    <source>
        <dbReference type="ARBA" id="ARBA00005735"/>
    </source>
</evidence>
<dbReference type="GO" id="GO:0005794">
    <property type="term" value="C:Golgi apparatus"/>
    <property type="evidence" value="ECO:0007669"/>
    <property type="project" value="TreeGrafter"/>
</dbReference>
<dbReference type="GO" id="GO:0005975">
    <property type="term" value="P:carbohydrate metabolic process"/>
    <property type="evidence" value="ECO:0007669"/>
    <property type="project" value="InterPro"/>
</dbReference>
<evidence type="ECO:0000256" key="1">
    <source>
        <dbReference type="ARBA" id="ARBA00004606"/>
    </source>
</evidence>
<evidence type="ECO:0000256" key="9">
    <source>
        <dbReference type="ARBA" id="ARBA00023136"/>
    </source>
</evidence>
<evidence type="ECO:0000256" key="4">
    <source>
        <dbReference type="ARBA" id="ARBA00022676"/>
    </source>
</evidence>
<proteinExistence type="inferred from homology"/>
<evidence type="ECO:0000256" key="6">
    <source>
        <dbReference type="ARBA" id="ARBA00022692"/>
    </source>
</evidence>
<dbReference type="Gene3D" id="1.25.10.10">
    <property type="entry name" value="Leucine-rich Repeat Variant"/>
    <property type="match status" value="2"/>
</dbReference>
<dbReference type="Proteomes" id="UP001259832">
    <property type="component" value="Unassembled WGS sequence"/>
</dbReference>
<feature type="region of interest" description="Disordered" evidence="11">
    <location>
        <begin position="829"/>
        <end position="855"/>
    </location>
</feature>
<reference evidence="14" key="1">
    <citation type="submission" date="2023-08" db="EMBL/GenBank/DDBJ databases">
        <title>Reference Genome Resource for the Citrus Pathogen Phytophthora citrophthora.</title>
        <authorList>
            <person name="Moller H."/>
            <person name="Coetzee B."/>
            <person name="Rose L.J."/>
            <person name="Van Niekerk J.M."/>
        </authorList>
    </citation>
    <scope>NUCLEOTIDE SEQUENCE</scope>
    <source>
        <strain evidence="14">STE-U-9442</strain>
    </source>
</reference>
<keyword evidence="9" id="KW-0472">Membrane</keyword>
<dbReference type="PRINTS" id="PR02050">
    <property type="entry name" value="B14GALTRFASE"/>
</dbReference>
<keyword evidence="15" id="KW-1185">Reference proteome</keyword>
<gene>
    <name evidence="14" type="ORF">P3T76_012145</name>
</gene>
<dbReference type="InterPro" id="IPR003859">
    <property type="entry name" value="Galactosyl_T"/>
</dbReference>
<evidence type="ECO:0000256" key="10">
    <source>
        <dbReference type="ARBA" id="ARBA00023180"/>
    </source>
</evidence>
<keyword evidence="4" id="KW-0328">Glycosyltransferase</keyword>
<evidence type="ECO:0000259" key="13">
    <source>
        <dbReference type="Pfam" id="PF13733"/>
    </source>
</evidence>
<keyword evidence="7" id="KW-0735">Signal-anchor</keyword>
<keyword evidence="8" id="KW-1133">Transmembrane helix</keyword>
<dbReference type="SUPFAM" id="SSF48371">
    <property type="entry name" value="ARM repeat"/>
    <property type="match status" value="1"/>
</dbReference>
<feature type="compositionally biased region" description="Polar residues" evidence="11">
    <location>
        <begin position="842"/>
        <end position="855"/>
    </location>
</feature>
<dbReference type="Gene3D" id="3.90.550.10">
    <property type="entry name" value="Spore Coat Polysaccharide Biosynthesis Protein SpsA, Chain A"/>
    <property type="match status" value="1"/>
</dbReference>
<evidence type="ECO:0000256" key="7">
    <source>
        <dbReference type="ARBA" id="ARBA00022968"/>
    </source>
</evidence>
<dbReference type="SUPFAM" id="SSF53448">
    <property type="entry name" value="Nucleotide-diphospho-sugar transferases"/>
    <property type="match status" value="1"/>
</dbReference>
<name>A0AAD9G656_9STRA</name>
<dbReference type="GO" id="GO:0008378">
    <property type="term" value="F:galactosyltransferase activity"/>
    <property type="evidence" value="ECO:0007669"/>
    <property type="project" value="TreeGrafter"/>
</dbReference>
<evidence type="ECO:0000313" key="14">
    <source>
        <dbReference type="EMBL" id="KAK1932561.1"/>
    </source>
</evidence>
<feature type="domain" description="Galactosyltransferase N-terminal" evidence="13">
    <location>
        <begin position="554"/>
        <end position="646"/>
    </location>
</feature>
<comment type="similarity">
    <text evidence="3">Belongs to the glycosyltransferase 7 family.</text>
</comment>
<evidence type="ECO:0000256" key="8">
    <source>
        <dbReference type="ARBA" id="ARBA00022989"/>
    </source>
</evidence>
<keyword evidence="6" id="KW-0812">Transmembrane</keyword>
<comment type="caution">
    <text evidence="14">The sequence shown here is derived from an EMBL/GenBank/DDBJ whole genome shotgun (WGS) entry which is preliminary data.</text>
</comment>
<accession>A0AAD9G656</accession>
<protein>
    <submittedName>
        <fullName evidence="14">Beta-1</fullName>
    </submittedName>
</protein>